<sequence length="204" mass="21989">MVADGIVSAYPVDPEDGPPVGISKDDALTLKALMSPVKGALGYSLEDARQLYLKERIGVGEDPRRHAARNRLAKLFVRAEAGGLPASTLLVDLTRQQARDVRDHMLTYEKPGGGKVAPASVKRDLTIMKAMIGHAIREFDLIKAAHNPFEALEVGISSGGEEDIAARELKETLPDAVIAAMRGNLQGELNLIWGLGSRHARLSH</sequence>
<dbReference type="Proteomes" id="UP000297741">
    <property type="component" value="Unassembled WGS sequence"/>
</dbReference>
<proteinExistence type="predicted"/>
<name>A0ABY2KK51_9RHOB</name>
<reference evidence="1 2" key="1">
    <citation type="submission" date="2018-11" db="EMBL/GenBank/DDBJ databases">
        <title>Tabrizicola sp. isolated from sediment of alpine lake.</title>
        <authorList>
            <person name="Liu Z."/>
        </authorList>
    </citation>
    <scope>NUCLEOTIDE SEQUENCE [LARGE SCALE GENOMIC DNA]</scope>
    <source>
        <strain evidence="1 2">DRYC-M-16</strain>
    </source>
</reference>
<comment type="caution">
    <text evidence="1">The sequence shown here is derived from an EMBL/GenBank/DDBJ whole genome shotgun (WGS) entry which is preliminary data.</text>
</comment>
<evidence type="ECO:0000313" key="1">
    <source>
        <dbReference type="EMBL" id="TGD42838.1"/>
    </source>
</evidence>
<accession>A0ABY2KK51</accession>
<gene>
    <name evidence="1" type="ORF">EEB11_11140</name>
</gene>
<keyword evidence="2" id="KW-1185">Reference proteome</keyword>
<organism evidence="1 2">
    <name type="scientific">Pseudotabrizicola sediminis</name>
    <dbReference type="NCBI Taxonomy" id="2486418"/>
    <lineage>
        <taxon>Bacteria</taxon>
        <taxon>Pseudomonadati</taxon>
        <taxon>Pseudomonadota</taxon>
        <taxon>Alphaproteobacteria</taxon>
        <taxon>Rhodobacterales</taxon>
        <taxon>Paracoccaceae</taxon>
        <taxon>Pseudotabrizicola</taxon>
    </lineage>
</organism>
<dbReference type="EMBL" id="RPEM01000007">
    <property type="protein sequence ID" value="TGD42838.1"/>
    <property type="molecule type" value="Genomic_DNA"/>
</dbReference>
<protein>
    <submittedName>
        <fullName evidence="1">Uncharacterized protein</fullName>
    </submittedName>
</protein>
<evidence type="ECO:0000313" key="2">
    <source>
        <dbReference type="Proteomes" id="UP000297741"/>
    </source>
</evidence>